<accession>A0A239FDU1</accession>
<dbReference type="EMBL" id="FZOF01000006">
    <property type="protein sequence ID" value="SNS54473.1"/>
    <property type="molecule type" value="Genomic_DNA"/>
</dbReference>
<protein>
    <recommendedName>
        <fullName evidence="2">DUF3592 domain-containing protein</fullName>
    </recommendedName>
</protein>
<keyword evidence="1" id="KW-0812">Transmembrane</keyword>
<dbReference type="InterPro" id="IPR021994">
    <property type="entry name" value="DUF3592"/>
</dbReference>
<evidence type="ECO:0000313" key="3">
    <source>
        <dbReference type="EMBL" id="SNS54473.1"/>
    </source>
</evidence>
<keyword evidence="4" id="KW-1185">Reference proteome</keyword>
<dbReference type="RefSeq" id="WP_143681573.1">
    <property type="nucleotide sequence ID" value="NZ_FZOF01000006.1"/>
</dbReference>
<name>A0A239FDU1_9ACTN</name>
<feature type="domain" description="DUF3592" evidence="2">
    <location>
        <begin position="40"/>
        <end position="101"/>
    </location>
</feature>
<keyword evidence="1" id="KW-0472">Membrane</keyword>
<reference evidence="3 4" key="1">
    <citation type="submission" date="2017-06" db="EMBL/GenBank/DDBJ databases">
        <authorList>
            <person name="Kim H.J."/>
            <person name="Triplett B.A."/>
        </authorList>
    </citation>
    <scope>NUCLEOTIDE SEQUENCE [LARGE SCALE GENOMIC DNA]</scope>
    <source>
        <strain evidence="3 4">CGMCC 4.1858</strain>
    </source>
</reference>
<dbReference type="Pfam" id="PF12158">
    <property type="entry name" value="DUF3592"/>
    <property type="match status" value="1"/>
</dbReference>
<sequence>MHALTLLMAACIFVFGSILVRLTAMEVLRRRAVSRNGVAVEGECVDRTWSQHGGPHYVLTYTTLEGRTFRATFSSIALPPGFTSESTATIIYDPADPGTSMTAFALHKAIWRSPGDVYAALGGAALCCIAAWMAMESI</sequence>
<dbReference type="AlphaFoldDB" id="A0A239FDU1"/>
<keyword evidence="1" id="KW-1133">Transmembrane helix</keyword>
<feature type="transmembrane region" description="Helical" evidence="1">
    <location>
        <begin position="6"/>
        <end position="24"/>
    </location>
</feature>
<organism evidence="3 4">
    <name type="scientific">Actinacidiphila glaucinigra</name>
    <dbReference type="NCBI Taxonomy" id="235986"/>
    <lineage>
        <taxon>Bacteria</taxon>
        <taxon>Bacillati</taxon>
        <taxon>Actinomycetota</taxon>
        <taxon>Actinomycetes</taxon>
        <taxon>Kitasatosporales</taxon>
        <taxon>Streptomycetaceae</taxon>
        <taxon>Actinacidiphila</taxon>
    </lineage>
</organism>
<dbReference type="Proteomes" id="UP000198280">
    <property type="component" value="Unassembled WGS sequence"/>
</dbReference>
<evidence type="ECO:0000259" key="2">
    <source>
        <dbReference type="Pfam" id="PF12158"/>
    </source>
</evidence>
<dbReference type="OrthoDB" id="4226116at2"/>
<proteinExistence type="predicted"/>
<feature type="transmembrane region" description="Helical" evidence="1">
    <location>
        <begin position="117"/>
        <end position="135"/>
    </location>
</feature>
<gene>
    <name evidence="3" type="ORF">SAMN05216252_106426</name>
</gene>
<evidence type="ECO:0000313" key="4">
    <source>
        <dbReference type="Proteomes" id="UP000198280"/>
    </source>
</evidence>
<evidence type="ECO:0000256" key="1">
    <source>
        <dbReference type="SAM" id="Phobius"/>
    </source>
</evidence>